<dbReference type="Pfam" id="PF00970">
    <property type="entry name" value="FAD_binding_6"/>
    <property type="match status" value="1"/>
</dbReference>
<feature type="binding site" evidence="8">
    <location>
        <position position="170"/>
    </location>
    <ligand>
        <name>FAD</name>
        <dbReference type="ChEBI" id="CHEBI:57692"/>
    </ligand>
</feature>
<dbReference type="InterPro" id="IPR039261">
    <property type="entry name" value="FNR_nucleotide-bd"/>
</dbReference>
<dbReference type="OrthoDB" id="432685at2759"/>
<keyword evidence="6" id="KW-0560">Oxidoreductase</keyword>
<evidence type="ECO:0000256" key="5">
    <source>
        <dbReference type="ARBA" id="ARBA00022827"/>
    </source>
</evidence>
<dbReference type="InterPro" id="IPR017938">
    <property type="entry name" value="Riboflavin_synthase-like_b-brl"/>
</dbReference>
<feature type="binding site" evidence="8">
    <location>
        <position position="201"/>
    </location>
    <ligand>
        <name>FAD</name>
        <dbReference type="ChEBI" id="CHEBI:57692"/>
    </ligand>
</feature>
<evidence type="ECO:0000256" key="4">
    <source>
        <dbReference type="ARBA" id="ARBA00022630"/>
    </source>
</evidence>
<dbReference type="CDD" id="cd06183">
    <property type="entry name" value="cyt_b5_reduct_like"/>
    <property type="match status" value="1"/>
</dbReference>
<dbReference type="PRINTS" id="PR00406">
    <property type="entry name" value="CYTB5RDTASE"/>
</dbReference>
<reference evidence="11 12" key="1">
    <citation type="submission" date="2017-03" db="EMBL/GenBank/DDBJ databases">
        <title>Genomes of endolithic fungi from Antarctica.</title>
        <authorList>
            <person name="Coleine C."/>
            <person name="Masonjones S."/>
            <person name="Stajich J.E."/>
        </authorList>
    </citation>
    <scope>NUCLEOTIDE SEQUENCE [LARGE SCALE GENOMIC DNA]</scope>
    <source>
        <strain evidence="11 12">CCFEE 6314</strain>
    </source>
</reference>
<evidence type="ECO:0000313" key="11">
    <source>
        <dbReference type="EMBL" id="RVX71394.1"/>
    </source>
</evidence>
<dbReference type="InterPro" id="IPR017927">
    <property type="entry name" value="FAD-bd_FR_type"/>
</dbReference>
<dbReference type="InterPro" id="IPR001834">
    <property type="entry name" value="CBR-like"/>
</dbReference>
<gene>
    <name evidence="11" type="ORF">B0A52_04966</name>
</gene>
<organism evidence="11 12">
    <name type="scientific">Exophiala mesophila</name>
    <name type="common">Black yeast-like fungus</name>
    <dbReference type="NCBI Taxonomy" id="212818"/>
    <lineage>
        <taxon>Eukaryota</taxon>
        <taxon>Fungi</taxon>
        <taxon>Dikarya</taxon>
        <taxon>Ascomycota</taxon>
        <taxon>Pezizomycotina</taxon>
        <taxon>Eurotiomycetes</taxon>
        <taxon>Chaetothyriomycetidae</taxon>
        <taxon>Chaetothyriales</taxon>
        <taxon>Herpotrichiellaceae</taxon>
        <taxon>Exophiala</taxon>
    </lineage>
</organism>
<sequence length="428" mass="47113">MVHSRATCLLARYKPRPTPCLRNVTQRFPLKPCFKSSLTAQPNNGLDSSHNSYPSGQGKPVETGTHQKKHQKTGSTQNKFVAIGLGLLAAPVAWYAYQTTEQDRGLKSLGFVKYSLVAKEPVSKSASIFQLVPKDNKYLTEIDQSFSDLFKSGIWSVEFKQPQLQIVRAYTPLPPSVAADQEQNKNNGLRFLIRHDARGEVSSYLHRLPLGADIEVRRPSVSEYPISKHVRQVIFLAGGTGIAPALQVAHALFEGGAEDGVDHPRKDCKLHILWANRTRDDCIGGVSDQASGQQSKWYSFLYNSQKSTKQNSSIGPQGAMVQELESLKKRHPGQITVEYFVDEEGTFINETAVCNALGRLPSPSPGHDQSHGPSKAERQLLISGPDGFISYLAGPKMWRNGVEEQGPLSNMAARAIAKQACPIAVWKV</sequence>
<feature type="compositionally biased region" description="Polar residues" evidence="9">
    <location>
        <begin position="41"/>
        <end position="55"/>
    </location>
</feature>
<dbReference type="GO" id="GO:0005739">
    <property type="term" value="C:mitochondrion"/>
    <property type="evidence" value="ECO:0007669"/>
    <property type="project" value="TreeGrafter"/>
</dbReference>
<evidence type="ECO:0000256" key="3">
    <source>
        <dbReference type="ARBA" id="ARBA00006105"/>
    </source>
</evidence>
<feature type="region of interest" description="Disordered" evidence="9">
    <location>
        <begin position="41"/>
        <end position="75"/>
    </location>
</feature>
<comment type="caution">
    <text evidence="11">The sequence shown here is derived from an EMBL/GenBank/DDBJ whole genome shotgun (WGS) entry which is preliminary data.</text>
</comment>
<name>A0A438N6Y4_EXOME</name>
<protein>
    <recommendedName>
        <fullName evidence="10">FAD-binding FR-type domain-containing protein</fullName>
    </recommendedName>
</protein>
<evidence type="ECO:0000313" key="12">
    <source>
        <dbReference type="Proteomes" id="UP000288859"/>
    </source>
</evidence>
<evidence type="ECO:0000259" key="10">
    <source>
        <dbReference type="PROSITE" id="PS51384"/>
    </source>
</evidence>
<evidence type="ECO:0000256" key="7">
    <source>
        <dbReference type="ARBA" id="ARBA00023136"/>
    </source>
</evidence>
<comment type="subcellular location">
    <subcellularLocation>
        <location evidence="2">Membrane</location>
    </subcellularLocation>
</comment>
<feature type="binding site" evidence="8">
    <location>
        <position position="168"/>
    </location>
    <ligand>
        <name>FAD</name>
        <dbReference type="ChEBI" id="CHEBI:57692"/>
    </ligand>
</feature>
<feature type="binding site" evidence="8">
    <location>
        <position position="202"/>
    </location>
    <ligand>
        <name>FAD</name>
        <dbReference type="ChEBI" id="CHEBI:57692"/>
    </ligand>
</feature>
<keyword evidence="4 8" id="KW-0285">Flavoprotein</keyword>
<evidence type="ECO:0000256" key="9">
    <source>
        <dbReference type="SAM" id="MobiDB-lite"/>
    </source>
</evidence>
<dbReference type="PANTHER" id="PTHR19370">
    <property type="entry name" value="NADH-CYTOCHROME B5 REDUCTASE"/>
    <property type="match status" value="1"/>
</dbReference>
<dbReference type="InterPro" id="IPR008333">
    <property type="entry name" value="Cbr1-like_FAD-bd_dom"/>
</dbReference>
<dbReference type="VEuPathDB" id="FungiDB:PV10_05836"/>
<comment type="similarity">
    <text evidence="3">Belongs to the flavoprotein pyridine nucleotide cytochrome reductase family.</text>
</comment>
<keyword evidence="7" id="KW-0472">Membrane</keyword>
<evidence type="ECO:0000256" key="6">
    <source>
        <dbReference type="ARBA" id="ARBA00023002"/>
    </source>
</evidence>
<dbReference type="InterPro" id="IPR001433">
    <property type="entry name" value="OxRdtase_FAD/NAD-bd"/>
</dbReference>
<dbReference type="GO" id="GO:0016020">
    <property type="term" value="C:membrane"/>
    <property type="evidence" value="ECO:0007669"/>
    <property type="project" value="UniProtKB-SubCell"/>
</dbReference>
<dbReference type="PANTHER" id="PTHR19370:SF189">
    <property type="entry name" value="CYTOCHROME C MITOCHONDRIAL IMPORT FACTOR CYC2"/>
    <property type="match status" value="1"/>
</dbReference>
<dbReference type="GO" id="GO:0016491">
    <property type="term" value="F:oxidoreductase activity"/>
    <property type="evidence" value="ECO:0007669"/>
    <property type="project" value="UniProtKB-KW"/>
</dbReference>
<dbReference type="AlphaFoldDB" id="A0A438N6Y4"/>
<dbReference type="Gene3D" id="2.40.30.10">
    <property type="entry name" value="Translation factors"/>
    <property type="match status" value="1"/>
</dbReference>
<evidence type="ECO:0000256" key="1">
    <source>
        <dbReference type="ARBA" id="ARBA00001974"/>
    </source>
</evidence>
<dbReference type="SUPFAM" id="SSF52343">
    <property type="entry name" value="Ferredoxin reductase-like, C-terminal NADP-linked domain"/>
    <property type="match status" value="1"/>
</dbReference>
<dbReference type="Proteomes" id="UP000288859">
    <property type="component" value="Unassembled WGS sequence"/>
</dbReference>
<feature type="domain" description="FAD-binding FR-type" evidence="10">
    <location>
        <begin position="109"/>
        <end position="226"/>
    </location>
</feature>
<feature type="binding site" evidence="8">
    <location>
        <position position="192"/>
    </location>
    <ligand>
        <name>FAD</name>
        <dbReference type="ChEBI" id="CHEBI:57692"/>
    </ligand>
</feature>
<dbReference type="PROSITE" id="PS51384">
    <property type="entry name" value="FAD_FR"/>
    <property type="match status" value="1"/>
</dbReference>
<accession>A0A438N6Y4</accession>
<keyword evidence="5 8" id="KW-0274">FAD</keyword>
<dbReference type="EMBL" id="NAJM01000017">
    <property type="protein sequence ID" value="RVX71394.1"/>
    <property type="molecule type" value="Genomic_DNA"/>
</dbReference>
<dbReference type="Pfam" id="PF00175">
    <property type="entry name" value="NAD_binding_1"/>
    <property type="match status" value="1"/>
</dbReference>
<comment type="cofactor">
    <cofactor evidence="1 8">
        <name>FAD</name>
        <dbReference type="ChEBI" id="CHEBI:57692"/>
    </cofactor>
</comment>
<dbReference type="Gene3D" id="3.40.50.80">
    <property type="entry name" value="Nucleotide-binding domain of ferredoxin-NADP reductase (FNR) module"/>
    <property type="match status" value="1"/>
</dbReference>
<evidence type="ECO:0000256" key="8">
    <source>
        <dbReference type="PIRSR" id="PIRSR601834-1"/>
    </source>
</evidence>
<proteinExistence type="inferred from homology"/>
<dbReference type="SUPFAM" id="SSF63380">
    <property type="entry name" value="Riboflavin synthase domain-like"/>
    <property type="match status" value="1"/>
</dbReference>
<evidence type="ECO:0000256" key="2">
    <source>
        <dbReference type="ARBA" id="ARBA00004370"/>
    </source>
</evidence>